<dbReference type="PANTHER" id="PTHR43133:SF8">
    <property type="entry name" value="RNA POLYMERASE SIGMA FACTOR HI_1459-RELATED"/>
    <property type="match status" value="1"/>
</dbReference>
<dbReference type="Pfam" id="PF08281">
    <property type="entry name" value="Sigma70_r4_2"/>
    <property type="match status" value="1"/>
</dbReference>
<dbReference type="GO" id="GO:0006352">
    <property type="term" value="P:DNA-templated transcription initiation"/>
    <property type="evidence" value="ECO:0007669"/>
    <property type="project" value="InterPro"/>
</dbReference>
<dbReference type="InterPro" id="IPR014284">
    <property type="entry name" value="RNA_pol_sigma-70_dom"/>
</dbReference>
<evidence type="ECO:0000259" key="7">
    <source>
        <dbReference type="Pfam" id="PF08281"/>
    </source>
</evidence>
<dbReference type="Gene3D" id="1.10.10.10">
    <property type="entry name" value="Winged helix-like DNA-binding domain superfamily/Winged helix DNA-binding domain"/>
    <property type="match status" value="1"/>
</dbReference>
<dbReference type="Proteomes" id="UP000322530">
    <property type="component" value="Unassembled WGS sequence"/>
</dbReference>
<keyword evidence="4" id="KW-0238">DNA-binding</keyword>
<evidence type="ECO:0008006" key="10">
    <source>
        <dbReference type="Google" id="ProtNLM"/>
    </source>
</evidence>
<evidence type="ECO:0000313" key="9">
    <source>
        <dbReference type="Proteomes" id="UP000322530"/>
    </source>
</evidence>
<dbReference type="Gene3D" id="1.10.1740.10">
    <property type="match status" value="1"/>
</dbReference>
<evidence type="ECO:0000256" key="5">
    <source>
        <dbReference type="ARBA" id="ARBA00023163"/>
    </source>
</evidence>
<comment type="caution">
    <text evidence="8">The sequence shown here is derived from an EMBL/GenBank/DDBJ whole genome shotgun (WGS) entry which is preliminary data.</text>
</comment>
<comment type="similarity">
    <text evidence="1">Belongs to the sigma-70 factor family. ECF subfamily.</text>
</comment>
<protein>
    <recommendedName>
        <fullName evidence="10">DNA-directed RNA polymerase sigma-70 factor</fullName>
    </recommendedName>
</protein>
<evidence type="ECO:0000256" key="4">
    <source>
        <dbReference type="ARBA" id="ARBA00023125"/>
    </source>
</evidence>
<dbReference type="InterPro" id="IPR013249">
    <property type="entry name" value="RNA_pol_sigma70_r4_t2"/>
</dbReference>
<dbReference type="InterPro" id="IPR036388">
    <property type="entry name" value="WH-like_DNA-bd_sf"/>
</dbReference>
<feature type="domain" description="RNA polymerase sigma factor 70 region 4 type 2" evidence="7">
    <location>
        <begin position="148"/>
        <end position="196"/>
    </location>
</feature>
<dbReference type="InterPro" id="IPR013325">
    <property type="entry name" value="RNA_pol_sigma_r2"/>
</dbReference>
<keyword evidence="2" id="KW-0805">Transcription regulation</keyword>
<accession>A0A5A5TK17</accession>
<evidence type="ECO:0000256" key="3">
    <source>
        <dbReference type="ARBA" id="ARBA00023082"/>
    </source>
</evidence>
<name>A0A5A5TK17_9CHLR</name>
<organism evidence="8 9">
    <name type="scientific">Dictyobacter arantiisoli</name>
    <dbReference type="NCBI Taxonomy" id="2014874"/>
    <lineage>
        <taxon>Bacteria</taxon>
        <taxon>Bacillati</taxon>
        <taxon>Chloroflexota</taxon>
        <taxon>Ktedonobacteria</taxon>
        <taxon>Ktedonobacterales</taxon>
        <taxon>Dictyobacteraceae</taxon>
        <taxon>Dictyobacter</taxon>
    </lineage>
</organism>
<dbReference type="NCBIfam" id="TIGR02937">
    <property type="entry name" value="sigma70-ECF"/>
    <property type="match status" value="1"/>
</dbReference>
<dbReference type="GO" id="GO:0003677">
    <property type="term" value="F:DNA binding"/>
    <property type="evidence" value="ECO:0007669"/>
    <property type="project" value="UniProtKB-KW"/>
</dbReference>
<evidence type="ECO:0000259" key="6">
    <source>
        <dbReference type="Pfam" id="PF04542"/>
    </source>
</evidence>
<dbReference type="EMBL" id="BIXY01000124">
    <property type="protein sequence ID" value="GCF11578.1"/>
    <property type="molecule type" value="Genomic_DNA"/>
</dbReference>
<gene>
    <name evidence="8" type="ORF">KDI_51420</name>
</gene>
<reference evidence="8 9" key="1">
    <citation type="submission" date="2019-01" db="EMBL/GenBank/DDBJ databases">
        <title>Draft genome sequence of Dictyobacter sp. Uno17.</title>
        <authorList>
            <person name="Wang C.M."/>
            <person name="Zheng Y."/>
            <person name="Sakai Y."/>
            <person name="Abe K."/>
            <person name="Yokota A."/>
            <person name="Yabe S."/>
        </authorList>
    </citation>
    <scope>NUCLEOTIDE SEQUENCE [LARGE SCALE GENOMIC DNA]</scope>
    <source>
        <strain evidence="8 9">Uno17</strain>
    </source>
</reference>
<keyword evidence="5" id="KW-0804">Transcription</keyword>
<dbReference type="SUPFAM" id="SSF88946">
    <property type="entry name" value="Sigma2 domain of RNA polymerase sigma factors"/>
    <property type="match status" value="1"/>
</dbReference>
<dbReference type="InterPro" id="IPR039425">
    <property type="entry name" value="RNA_pol_sigma-70-like"/>
</dbReference>
<dbReference type="InterPro" id="IPR007627">
    <property type="entry name" value="RNA_pol_sigma70_r2"/>
</dbReference>
<dbReference type="GO" id="GO:0016987">
    <property type="term" value="F:sigma factor activity"/>
    <property type="evidence" value="ECO:0007669"/>
    <property type="project" value="UniProtKB-KW"/>
</dbReference>
<proteinExistence type="inferred from homology"/>
<sequence length="216" mass="24846">MRLMQMQVRENVKVTLQNNELTDGVLVQQTLAGDQRAFEVLVQRYNTPIFNFICHLLNDYDQACDISQQVFTQLYISMPTLRTGEPLKAWLFQVARNRCLDELRRKRAIHFSDLEASHDEDDLSPLAIIPDGSPLPDEMAERSDLKAKLREAIDALPPKFRMVVLLRYTSQLSFSEIGKTLSMPEATAKTYFQRARPLLRAAMSQHWQPRVVHSAS</sequence>
<evidence type="ECO:0000256" key="2">
    <source>
        <dbReference type="ARBA" id="ARBA00023015"/>
    </source>
</evidence>
<keyword evidence="3" id="KW-0731">Sigma factor</keyword>
<dbReference type="Pfam" id="PF04542">
    <property type="entry name" value="Sigma70_r2"/>
    <property type="match status" value="1"/>
</dbReference>
<dbReference type="InterPro" id="IPR013324">
    <property type="entry name" value="RNA_pol_sigma_r3/r4-like"/>
</dbReference>
<dbReference type="PANTHER" id="PTHR43133">
    <property type="entry name" value="RNA POLYMERASE ECF-TYPE SIGMA FACTO"/>
    <property type="match status" value="1"/>
</dbReference>
<evidence type="ECO:0000256" key="1">
    <source>
        <dbReference type="ARBA" id="ARBA00010641"/>
    </source>
</evidence>
<dbReference type="CDD" id="cd06171">
    <property type="entry name" value="Sigma70_r4"/>
    <property type="match status" value="1"/>
</dbReference>
<feature type="domain" description="RNA polymerase sigma-70 region 2" evidence="6">
    <location>
        <begin position="41"/>
        <end position="107"/>
    </location>
</feature>
<evidence type="ECO:0000313" key="8">
    <source>
        <dbReference type="EMBL" id="GCF11578.1"/>
    </source>
</evidence>
<dbReference type="AlphaFoldDB" id="A0A5A5TK17"/>
<keyword evidence="9" id="KW-1185">Reference proteome</keyword>
<dbReference type="SUPFAM" id="SSF88659">
    <property type="entry name" value="Sigma3 and sigma4 domains of RNA polymerase sigma factors"/>
    <property type="match status" value="1"/>
</dbReference>